<dbReference type="EMBL" id="FQYK01000001">
    <property type="protein sequence ID" value="SHI33387.1"/>
    <property type="molecule type" value="Genomic_DNA"/>
</dbReference>
<dbReference type="Pfam" id="PF13715">
    <property type="entry name" value="CarbopepD_reg_2"/>
    <property type="match status" value="1"/>
</dbReference>
<name>A0A1M6AAE1_9FLAO</name>
<organism evidence="8 9">
    <name type="scientific">Algibacter luteus</name>
    <dbReference type="NCBI Taxonomy" id="1178825"/>
    <lineage>
        <taxon>Bacteria</taxon>
        <taxon>Pseudomonadati</taxon>
        <taxon>Bacteroidota</taxon>
        <taxon>Flavobacteriia</taxon>
        <taxon>Flavobacteriales</taxon>
        <taxon>Flavobacteriaceae</taxon>
        <taxon>Algibacter</taxon>
    </lineage>
</organism>
<reference evidence="8 9" key="1">
    <citation type="submission" date="2016-11" db="EMBL/GenBank/DDBJ databases">
        <authorList>
            <person name="Jaros S."/>
            <person name="Januszkiewicz K."/>
            <person name="Wedrychowicz H."/>
        </authorList>
    </citation>
    <scope>NUCLEOTIDE SEQUENCE [LARGE SCALE GENOMIC DNA]</scope>
    <source>
        <strain evidence="8 9">CGMCC 1.12213</strain>
    </source>
</reference>
<gene>
    <name evidence="8" type="ORF">SAMN05216261_0314</name>
</gene>
<accession>A0A1M6AAE1</accession>
<keyword evidence="4 7" id="KW-0812">Transmembrane</keyword>
<protein>
    <submittedName>
        <fullName evidence="8">Outer membrane receptor for ferrienterochelin and colicins</fullName>
    </submittedName>
</protein>
<dbReference type="Proteomes" id="UP000184396">
    <property type="component" value="Unassembled WGS sequence"/>
</dbReference>
<evidence type="ECO:0000256" key="3">
    <source>
        <dbReference type="ARBA" id="ARBA00022452"/>
    </source>
</evidence>
<evidence type="ECO:0000256" key="6">
    <source>
        <dbReference type="ARBA" id="ARBA00023237"/>
    </source>
</evidence>
<keyword evidence="5 7" id="KW-0472">Membrane</keyword>
<comment type="similarity">
    <text evidence="7">Belongs to the TonB-dependent receptor family.</text>
</comment>
<keyword evidence="6 7" id="KW-0998">Cell outer membrane</keyword>
<keyword evidence="8" id="KW-0675">Receptor</keyword>
<evidence type="ECO:0000313" key="8">
    <source>
        <dbReference type="EMBL" id="SHI33387.1"/>
    </source>
</evidence>
<dbReference type="SUPFAM" id="SSF56935">
    <property type="entry name" value="Porins"/>
    <property type="match status" value="1"/>
</dbReference>
<keyword evidence="9" id="KW-1185">Reference proteome</keyword>
<dbReference type="SUPFAM" id="SSF49464">
    <property type="entry name" value="Carboxypeptidase regulatory domain-like"/>
    <property type="match status" value="1"/>
</dbReference>
<evidence type="ECO:0000256" key="2">
    <source>
        <dbReference type="ARBA" id="ARBA00022448"/>
    </source>
</evidence>
<keyword evidence="3 7" id="KW-1134">Transmembrane beta strand</keyword>
<sequence length="857" mass="97232">MVKTLSSITMTLNKAFIFLVFFISMFSFDVQSQENLPLLEVIAQIENKFDVKFSYSVNDLEGVLVAPLQESETLKEVVDRFNDVTILSFKFLNERYITISTINKSISICGILISESDNMPLFGASVLIENSRKGVITDANGKFLIQEVDINDTIIVSYLGYQTKRIQASELRMLNENCKSITIQEKNEALSQILITKFLTAGLQKHIDGSTVLNTEKFGILPGLTEPDILQSIQALPGVESVNESIANINVRGGTNDENLILWDNIKMYHSGHFFGLISAYNPYLTDKVVVTKNGTSSEFSDGVSSTINMSTKNEINNQFSGGFGANLIHADAFLEIPISNSLALHVSGRRSFTDLLSSPTYDNYFERSFQDSELTSNSDNISESNRSNDFFFYDYSAKLLFDLNESHKFRANIIGINNNLDYTESYQENSGETNSKTSNLKQENLGFGASWNGVWTDKFSSELQAFYSKYNVDATDYRLESDQRLTQANEVLETGLKFKTRLKLNSNLNFLNGYQFSEIGILNETTVTNPSYDITKKDVLLNHALFSELEYKKNNTYIRVGLRGNYFQKFNKLIIEPRLNFRQKFSNTFALKLQGEFKNQSANQKIDFQDDFLGVENRRWILANEQTIKISESKQASFGFEFNQNNWLIDIEGFYKLVEGITASNQGFYNNFQYVNAQGSYNAKGVEFLLNKTADDYSAWVSYTYSVNDYEFKSITPSVFPNNVDIRHSVSLAFNYNILKNLEMSVGGIMRSGQPFTKPLEGNETVQDGNNIRVNYDIPNNENVDDFMRLDASFNYNINLSESAQATLRVGVLNVLDRQNIINRYYEVDPNDSDKAIQIDNKSLGLTPNVSFRINF</sequence>
<dbReference type="Gene3D" id="2.40.170.20">
    <property type="entry name" value="TonB-dependent receptor, beta-barrel domain"/>
    <property type="match status" value="1"/>
</dbReference>
<keyword evidence="2 7" id="KW-0813">Transport</keyword>
<evidence type="ECO:0000256" key="1">
    <source>
        <dbReference type="ARBA" id="ARBA00004571"/>
    </source>
</evidence>
<dbReference type="InterPro" id="IPR036942">
    <property type="entry name" value="Beta-barrel_TonB_sf"/>
</dbReference>
<comment type="subcellular location">
    <subcellularLocation>
        <location evidence="1 7">Cell outer membrane</location>
        <topology evidence="1 7">Multi-pass membrane protein</topology>
    </subcellularLocation>
</comment>
<dbReference type="eggNOG" id="COG4771">
    <property type="taxonomic scope" value="Bacteria"/>
</dbReference>
<dbReference type="PROSITE" id="PS52016">
    <property type="entry name" value="TONB_DEPENDENT_REC_3"/>
    <property type="match status" value="1"/>
</dbReference>
<evidence type="ECO:0000256" key="5">
    <source>
        <dbReference type="ARBA" id="ARBA00023136"/>
    </source>
</evidence>
<dbReference type="Gene3D" id="2.60.40.1120">
    <property type="entry name" value="Carboxypeptidase-like, regulatory domain"/>
    <property type="match status" value="1"/>
</dbReference>
<evidence type="ECO:0000256" key="7">
    <source>
        <dbReference type="PROSITE-ProRule" id="PRU01360"/>
    </source>
</evidence>
<dbReference type="InterPro" id="IPR039426">
    <property type="entry name" value="TonB-dep_rcpt-like"/>
</dbReference>
<dbReference type="STRING" id="1178825.SAMN05216261_0314"/>
<dbReference type="InterPro" id="IPR008969">
    <property type="entry name" value="CarboxyPept-like_regulatory"/>
</dbReference>
<dbReference type="AlphaFoldDB" id="A0A1M6AAE1"/>
<proteinExistence type="inferred from homology"/>
<dbReference type="GO" id="GO:0009279">
    <property type="term" value="C:cell outer membrane"/>
    <property type="evidence" value="ECO:0007669"/>
    <property type="project" value="UniProtKB-SubCell"/>
</dbReference>
<evidence type="ECO:0000256" key="4">
    <source>
        <dbReference type="ARBA" id="ARBA00022692"/>
    </source>
</evidence>
<evidence type="ECO:0000313" key="9">
    <source>
        <dbReference type="Proteomes" id="UP000184396"/>
    </source>
</evidence>